<sequence length="102" mass="11697">IYLFKPIDYIIYIYLLRWSFALVTRAGVQWRPLGSPQPPPSGFKQFCLSLLSSWDYGCAPPRLDHFCIFSRDGVSPCWPGWSQTPDLMNRPPQPPKVLGLQV</sequence>
<protein>
    <submittedName>
        <fullName evidence="2">Uncharacterized protein</fullName>
    </submittedName>
</protein>
<organism evidence="2 3">
    <name type="scientific">Callithrix jacchus</name>
    <name type="common">White-tufted-ear marmoset</name>
    <name type="synonym">Simia Jacchus</name>
    <dbReference type="NCBI Taxonomy" id="9483"/>
    <lineage>
        <taxon>Eukaryota</taxon>
        <taxon>Metazoa</taxon>
        <taxon>Chordata</taxon>
        <taxon>Craniata</taxon>
        <taxon>Vertebrata</taxon>
        <taxon>Euteleostomi</taxon>
        <taxon>Mammalia</taxon>
        <taxon>Eutheria</taxon>
        <taxon>Euarchontoglires</taxon>
        <taxon>Primates</taxon>
        <taxon>Haplorrhini</taxon>
        <taxon>Platyrrhini</taxon>
        <taxon>Cebidae</taxon>
        <taxon>Callitrichinae</taxon>
        <taxon>Callithrix</taxon>
        <taxon>Callithrix</taxon>
    </lineage>
</organism>
<name>A0A8I4A2U0_CALJA</name>
<dbReference type="GeneTree" id="ENSGT00940000161627"/>
<keyword evidence="3" id="KW-1185">Reference proteome</keyword>
<dbReference type="PANTHER" id="PTHR46254:SF11">
    <property type="entry name" value="SECRETED PROTEIN"/>
    <property type="match status" value="1"/>
</dbReference>
<reference evidence="2 3" key="1">
    <citation type="submission" date="2009-03" db="EMBL/GenBank/DDBJ databases">
        <authorList>
            <person name="Warren W."/>
            <person name="Ye L."/>
            <person name="Minx P."/>
            <person name="Worley K."/>
            <person name="Gibbs R."/>
            <person name="Wilson R.K."/>
        </authorList>
    </citation>
    <scope>NUCLEOTIDE SEQUENCE [LARGE SCALE GENOMIC DNA]</scope>
</reference>
<evidence type="ECO:0000313" key="3">
    <source>
        <dbReference type="Proteomes" id="UP000008225"/>
    </source>
</evidence>
<evidence type="ECO:0000256" key="1">
    <source>
        <dbReference type="SAM" id="MobiDB-lite"/>
    </source>
</evidence>
<dbReference type="AlphaFoldDB" id="A0A8I4A2U0"/>
<dbReference type="OMA" id="FETEYCC"/>
<evidence type="ECO:0000313" key="2">
    <source>
        <dbReference type="Ensembl" id="ENSCJAP00000086040.1"/>
    </source>
</evidence>
<reference evidence="2" key="2">
    <citation type="submission" date="2025-08" db="UniProtKB">
        <authorList>
            <consortium name="Ensembl"/>
        </authorList>
    </citation>
    <scope>IDENTIFICATION</scope>
</reference>
<feature type="region of interest" description="Disordered" evidence="1">
    <location>
        <begin position="83"/>
        <end position="102"/>
    </location>
</feature>
<dbReference type="Ensembl" id="ENSCJAT00000136447.1">
    <property type="protein sequence ID" value="ENSCJAP00000086040.1"/>
    <property type="gene ID" value="ENSCJAG00000082324.1"/>
</dbReference>
<reference evidence="2" key="3">
    <citation type="submission" date="2025-09" db="UniProtKB">
        <authorList>
            <consortium name="Ensembl"/>
        </authorList>
    </citation>
    <scope>IDENTIFICATION</scope>
</reference>
<proteinExistence type="predicted"/>
<dbReference type="Proteomes" id="UP000008225">
    <property type="component" value="Chromosome 3"/>
</dbReference>
<accession>A0A8I4A2U0</accession>
<dbReference type="PANTHER" id="PTHR46254">
    <property type="entry name" value="PROTEIN GVQW1-RELATED"/>
    <property type="match status" value="1"/>
</dbReference>